<accession>A0A4Z2E0T6</accession>
<gene>
    <name evidence="2" type="ORF">EYF80_067485</name>
</gene>
<dbReference type="EMBL" id="SRLO01022674">
    <property type="protein sequence ID" value="TNN22401.1"/>
    <property type="molecule type" value="Genomic_DNA"/>
</dbReference>
<evidence type="ECO:0000313" key="2">
    <source>
        <dbReference type="EMBL" id="TNN22401.1"/>
    </source>
</evidence>
<reference evidence="2 3" key="1">
    <citation type="submission" date="2019-03" db="EMBL/GenBank/DDBJ databases">
        <title>First draft genome of Liparis tanakae, snailfish: a comprehensive survey of snailfish specific genes.</title>
        <authorList>
            <person name="Kim W."/>
            <person name="Song I."/>
            <person name="Jeong J.-H."/>
            <person name="Kim D."/>
            <person name="Kim S."/>
            <person name="Ryu S."/>
            <person name="Song J.Y."/>
            <person name="Lee S.K."/>
        </authorList>
    </citation>
    <scope>NUCLEOTIDE SEQUENCE [LARGE SCALE GENOMIC DNA]</scope>
    <source>
        <tissue evidence="2">Muscle</tissue>
    </source>
</reference>
<comment type="caution">
    <text evidence="2">The sequence shown here is derived from an EMBL/GenBank/DDBJ whole genome shotgun (WGS) entry which is preliminary data.</text>
</comment>
<keyword evidence="3" id="KW-1185">Reference proteome</keyword>
<feature type="compositionally biased region" description="Pro residues" evidence="1">
    <location>
        <begin position="104"/>
        <end position="118"/>
    </location>
</feature>
<evidence type="ECO:0000256" key="1">
    <source>
        <dbReference type="SAM" id="MobiDB-lite"/>
    </source>
</evidence>
<feature type="region of interest" description="Disordered" evidence="1">
    <location>
        <begin position="76"/>
        <end position="121"/>
    </location>
</feature>
<sequence>MKVIYAHHHIPLDSWLPSRCVTASLRQAALFRSRSSSCGHVCVRVVWRDRRVHRDLEVTDSLFLCINTHFLNEDPVELEGSSDWSSGRLMKMDDPHRRETKRSPAPPPPPPAPLPPDVPVLTGSCVFRR</sequence>
<evidence type="ECO:0000313" key="3">
    <source>
        <dbReference type="Proteomes" id="UP000314294"/>
    </source>
</evidence>
<dbReference type="AlphaFoldDB" id="A0A4Z2E0T6"/>
<dbReference type="Proteomes" id="UP000314294">
    <property type="component" value="Unassembled WGS sequence"/>
</dbReference>
<protein>
    <submittedName>
        <fullName evidence="2">Uncharacterized protein</fullName>
    </submittedName>
</protein>
<proteinExistence type="predicted"/>
<name>A0A4Z2E0T6_9TELE</name>
<organism evidence="2 3">
    <name type="scientific">Liparis tanakae</name>
    <name type="common">Tanaka's snailfish</name>
    <dbReference type="NCBI Taxonomy" id="230148"/>
    <lineage>
        <taxon>Eukaryota</taxon>
        <taxon>Metazoa</taxon>
        <taxon>Chordata</taxon>
        <taxon>Craniata</taxon>
        <taxon>Vertebrata</taxon>
        <taxon>Euteleostomi</taxon>
        <taxon>Actinopterygii</taxon>
        <taxon>Neopterygii</taxon>
        <taxon>Teleostei</taxon>
        <taxon>Neoteleostei</taxon>
        <taxon>Acanthomorphata</taxon>
        <taxon>Eupercaria</taxon>
        <taxon>Perciformes</taxon>
        <taxon>Cottioidei</taxon>
        <taxon>Cottales</taxon>
        <taxon>Liparidae</taxon>
        <taxon>Liparis</taxon>
    </lineage>
</organism>